<evidence type="ECO:0000259" key="11">
    <source>
        <dbReference type="Pfam" id="PF00361"/>
    </source>
</evidence>
<dbReference type="AlphaFoldDB" id="A0AAU7V831"/>
<feature type="transmembrane region" description="Helical" evidence="10">
    <location>
        <begin position="558"/>
        <end position="576"/>
    </location>
</feature>
<dbReference type="GO" id="GO:0006811">
    <property type="term" value="P:monoatomic ion transport"/>
    <property type="evidence" value="ECO:0007669"/>
    <property type="project" value="UniProtKB-KW"/>
</dbReference>
<dbReference type="Pfam" id="PF00361">
    <property type="entry name" value="Proton_antipo_M"/>
    <property type="match status" value="1"/>
</dbReference>
<evidence type="ECO:0000259" key="15">
    <source>
        <dbReference type="Pfam" id="PF20501"/>
    </source>
</evidence>
<dbReference type="PRINTS" id="PR01434">
    <property type="entry name" value="NADHDHGNASE5"/>
</dbReference>
<evidence type="ECO:0000256" key="1">
    <source>
        <dbReference type="ARBA" id="ARBA00004651"/>
    </source>
</evidence>
<dbReference type="RefSeq" id="WP_350258367.1">
    <property type="nucleotide sequence ID" value="NZ_CP138335.1"/>
</dbReference>
<feature type="transmembrane region" description="Helical" evidence="10">
    <location>
        <begin position="404"/>
        <end position="427"/>
    </location>
</feature>
<sequence>MFFVLGLHLLAAICAPLLVRWWGRQAFLPLALAPLSAVGWALAHTQQAFHQPVVEQLNWVPALGLTVAFRLDVLSWLMMLIVGGVGALVMVYASRYFAPDARSLGRFAGVFVAFAGSMLGLVTADHTMAVYMFWEFTTVLSYLLIGHHHQRGPARAAARQAILVTTSGALAMFAGLVMLGLAPGGSFRLSELVANAQSGVLATHSPLVVTAAVLVLIGALTKSAQFPFHFWLPGAMAAPTPVSAYLHAAAMVKAGVYLVARLTPGFAEVPLWSPVVVTFGLITMLIGSYRALRQYDLKLILAFGTVSQLGLMMAAVGFGTQEAMAAGLVLLVAHSLFKSALFLTVGAVESSTGTRDLRELSGLWRHKPVLAIGAGVAALSMAGLPLTTGYLGKEALLTDLLHRSWPVLVIVVLGAMLTLAYSWRFWWGAFATKRLRMERPIQPVSPMMRVPILLLAAGALLGLAPGWLELVAAPPAQGLPGSVHLAWWSGWGPGLATLLIVAGGLALILNRPKVARWQRQLAPRGGLVRVYTWSLVELELVAAQVTSLLHRGSLPGELSTIFVTMVVLAAVALTRVDVPSQPVVLWDSPVQAALVVLAIGAALIAARSLRRMKAVLALAATGMLITLLFATQGAPDLALTQLVVEAVSIVVFVLVLRNLPPYFSKRPLSLSRWWRGLVGASVGVVVAVGGWVAAASRIHEPVSNLMPEEALGFGNGQNVVNVILVDMRAWDTVGELSVLLVTATGVASLIYLKSRSGQIDKAPPAALAEGQYLPGAAALKPQDRSLVLEVATRVLFPAMLVLSIWLLLVGHNNPGGGFAGGVVAGLAFVLRYLAGGRFELGEAMPFPAGRLLGFGLFVAAAGGAAPLLFGNAVLQSTPVDLTLGPLGDLHFTTAMILDIGVYLLVIGLVIDLVSALGAEIDRHNEASRPVPLERRIL</sequence>
<feature type="transmembrane region" description="Helical" evidence="10">
    <location>
        <begin position="815"/>
        <end position="834"/>
    </location>
</feature>
<feature type="transmembrane region" description="Helical" evidence="10">
    <location>
        <begin position="157"/>
        <end position="181"/>
    </location>
</feature>
<proteinExistence type="predicted"/>
<keyword evidence="2" id="KW-0813">Transport</keyword>
<evidence type="ECO:0000259" key="14">
    <source>
        <dbReference type="Pfam" id="PF13244"/>
    </source>
</evidence>
<feature type="transmembrane region" description="Helical" evidence="10">
    <location>
        <begin position="488"/>
        <end position="509"/>
    </location>
</feature>
<feature type="transmembrane region" description="Helical" evidence="10">
    <location>
        <begin position="299"/>
        <end position="318"/>
    </location>
</feature>
<evidence type="ECO:0000256" key="5">
    <source>
        <dbReference type="ARBA" id="ARBA00022692"/>
    </source>
</evidence>
<dbReference type="Pfam" id="PF13244">
    <property type="entry name" value="MbhD"/>
    <property type="match status" value="1"/>
</dbReference>
<keyword evidence="5 9" id="KW-0812">Transmembrane</keyword>
<dbReference type="GO" id="GO:0005886">
    <property type="term" value="C:plasma membrane"/>
    <property type="evidence" value="ECO:0007669"/>
    <property type="project" value="UniProtKB-SubCell"/>
</dbReference>
<feature type="transmembrane region" description="Helical" evidence="10">
    <location>
        <begin position="104"/>
        <end position="122"/>
    </location>
</feature>
<dbReference type="InterPro" id="IPR046806">
    <property type="entry name" value="MrpA_C/MbhE"/>
</dbReference>
<feature type="transmembrane region" description="Helical" evidence="10">
    <location>
        <begin position="677"/>
        <end position="698"/>
    </location>
</feature>
<feature type="domain" description="MrpA C-terminal/MbhE" evidence="15">
    <location>
        <begin position="678"/>
        <end position="750"/>
    </location>
</feature>
<keyword evidence="7" id="KW-0406">Ion transport</keyword>
<keyword evidence="6 10" id="KW-1133">Transmembrane helix</keyword>
<protein>
    <submittedName>
        <fullName evidence="16">Na+/H+ antiporter subunit A</fullName>
    </submittedName>
</protein>
<evidence type="ECO:0000256" key="9">
    <source>
        <dbReference type="RuleBase" id="RU000320"/>
    </source>
</evidence>
<feature type="transmembrane region" description="Helical" evidence="10">
    <location>
        <begin position="128"/>
        <end position="145"/>
    </location>
</feature>
<name>A0AAU7V831_9ACTO</name>
<comment type="subcellular location">
    <subcellularLocation>
        <location evidence="1">Cell membrane</location>
        <topology evidence="1">Multi-pass membrane protein</topology>
    </subcellularLocation>
    <subcellularLocation>
        <location evidence="9">Membrane</location>
        <topology evidence="9">Multi-pass membrane protein</topology>
    </subcellularLocation>
</comment>
<feature type="transmembrane region" description="Helical" evidence="10">
    <location>
        <begin position="324"/>
        <end position="348"/>
    </location>
</feature>
<feature type="transmembrane region" description="Helical" evidence="10">
    <location>
        <begin position="588"/>
        <end position="606"/>
    </location>
</feature>
<dbReference type="KEGG" id="sapp:SAC06_01005"/>
<accession>A0AAU7V831</accession>
<dbReference type="NCBIfam" id="NF009284">
    <property type="entry name" value="PRK12644.1"/>
    <property type="match status" value="1"/>
</dbReference>
<dbReference type="InterPro" id="IPR025383">
    <property type="entry name" value="MrpA_C/MbhD"/>
</dbReference>
<evidence type="ECO:0000256" key="4">
    <source>
        <dbReference type="ARBA" id="ARBA00022475"/>
    </source>
</evidence>
<feature type="transmembrane region" description="Helical" evidence="10">
    <location>
        <begin position="201"/>
        <end position="221"/>
    </location>
</feature>
<feature type="transmembrane region" description="Helical" evidence="10">
    <location>
        <begin position="272"/>
        <end position="292"/>
    </location>
</feature>
<keyword evidence="8 10" id="KW-0472">Membrane</keyword>
<dbReference type="Pfam" id="PF00662">
    <property type="entry name" value="Proton_antipo_N"/>
    <property type="match status" value="1"/>
</dbReference>
<feature type="transmembrane region" description="Helical" evidence="10">
    <location>
        <begin position="73"/>
        <end position="92"/>
    </location>
</feature>
<evidence type="ECO:0000256" key="6">
    <source>
        <dbReference type="ARBA" id="ARBA00022989"/>
    </source>
</evidence>
<dbReference type="InterPro" id="IPR050616">
    <property type="entry name" value="CPA3_Na-H_Antiporter_A"/>
</dbReference>
<gene>
    <name evidence="16" type="ORF">SAC06_01005</name>
</gene>
<evidence type="ECO:0000256" key="2">
    <source>
        <dbReference type="ARBA" id="ARBA00022448"/>
    </source>
</evidence>
<feature type="transmembrane region" description="Helical" evidence="10">
    <location>
        <begin position="733"/>
        <end position="752"/>
    </location>
</feature>
<dbReference type="InterPro" id="IPR007182">
    <property type="entry name" value="MnhB"/>
</dbReference>
<evidence type="ECO:0000256" key="7">
    <source>
        <dbReference type="ARBA" id="ARBA00023065"/>
    </source>
</evidence>
<organism evidence="16">
    <name type="scientific">Scrofimicrobium appendicitidis</name>
    <dbReference type="NCBI Taxonomy" id="3079930"/>
    <lineage>
        <taxon>Bacteria</taxon>
        <taxon>Bacillati</taxon>
        <taxon>Actinomycetota</taxon>
        <taxon>Actinomycetes</taxon>
        <taxon>Actinomycetales</taxon>
        <taxon>Actinomycetaceae</taxon>
        <taxon>Scrofimicrobium</taxon>
    </lineage>
</organism>
<evidence type="ECO:0000256" key="10">
    <source>
        <dbReference type="SAM" id="Phobius"/>
    </source>
</evidence>
<evidence type="ECO:0000313" key="16">
    <source>
        <dbReference type="EMBL" id="XBW08168.1"/>
    </source>
</evidence>
<feature type="domain" description="NADH-Ubiquinone oxidoreductase (complex I) chain 5 N-terminal" evidence="12">
    <location>
        <begin position="63"/>
        <end position="107"/>
    </location>
</feature>
<feature type="transmembrane region" description="Helical" evidence="10">
    <location>
        <begin position="854"/>
        <end position="874"/>
    </location>
</feature>
<feature type="transmembrane region" description="Helical" evidence="10">
    <location>
        <begin position="369"/>
        <end position="392"/>
    </location>
</feature>
<feature type="domain" description="Na+/H+ antiporter MnhB subunit-related protein" evidence="13">
    <location>
        <begin position="787"/>
        <end position="910"/>
    </location>
</feature>
<dbReference type="EMBL" id="CP138335">
    <property type="protein sequence ID" value="XBW08168.1"/>
    <property type="molecule type" value="Genomic_DNA"/>
</dbReference>
<dbReference type="InterPro" id="IPR001750">
    <property type="entry name" value="ND/Mrp_TM"/>
</dbReference>
<keyword evidence="4" id="KW-1003">Cell membrane</keyword>
<dbReference type="Pfam" id="PF04039">
    <property type="entry name" value="MnhB"/>
    <property type="match status" value="1"/>
</dbReference>
<feature type="domain" description="MrpA C-terminal/MbhD" evidence="14">
    <location>
        <begin position="596"/>
        <end position="660"/>
    </location>
</feature>
<dbReference type="InterPro" id="IPR001516">
    <property type="entry name" value="Proton_antipo_N"/>
</dbReference>
<feature type="transmembrane region" description="Helical" evidence="10">
    <location>
        <begin position="613"/>
        <end position="631"/>
    </location>
</feature>
<feature type="domain" description="NADH:quinone oxidoreductase/Mrp antiporter transmembrane" evidence="11">
    <location>
        <begin position="124"/>
        <end position="418"/>
    </location>
</feature>
<dbReference type="GO" id="GO:0015297">
    <property type="term" value="F:antiporter activity"/>
    <property type="evidence" value="ECO:0007669"/>
    <property type="project" value="UniProtKB-KW"/>
</dbReference>
<dbReference type="PANTHER" id="PTHR43373">
    <property type="entry name" value="NA(+)/H(+) ANTIPORTER SUBUNIT"/>
    <property type="match status" value="1"/>
</dbReference>
<keyword evidence="3" id="KW-0050">Antiport</keyword>
<reference evidence="16" key="1">
    <citation type="submission" date="2023-11" db="EMBL/GenBank/DDBJ databases">
        <title>Scrofimicrobium hongkongense sp. nov., isolated from a patient with peritonitis.</title>
        <authorList>
            <person name="Lao H.Y."/>
            <person name="Wong A.Y.P."/>
            <person name="Ng T.L."/>
            <person name="Wong R.Y.L."/>
            <person name="Yau M.C.Y."/>
            <person name="Lam J.Y.W."/>
            <person name="Siu G.K.H."/>
        </authorList>
    </citation>
    <scope>NUCLEOTIDE SEQUENCE</scope>
    <source>
        <strain evidence="16">R131</strain>
    </source>
</reference>
<evidence type="ECO:0000256" key="3">
    <source>
        <dbReference type="ARBA" id="ARBA00022449"/>
    </source>
</evidence>
<evidence type="ECO:0000259" key="12">
    <source>
        <dbReference type="Pfam" id="PF00662"/>
    </source>
</evidence>
<dbReference type="PANTHER" id="PTHR43373:SF1">
    <property type="entry name" value="NA(+)_H(+) ANTIPORTER SUBUNIT A"/>
    <property type="match status" value="1"/>
</dbReference>
<dbReference type="Pfam" id="PF20501">
    <property type="entry name" value="MbhE"/>
    <property type="match status" value="1"/>
</dbReference>
<feature type="transmembrane region" description="Helical" evidence="10">
    <location>
        <begin position="448"/>
        <end position="468"/>
    </location>
</feature>
<evidence type="ECO:0000259" key="13">
    <source>
        <dbReference type="Pfam" id="PF04039"/>
    </source>
</evidence>
<feature type="transmembrane region" description="Helical" evidence="10">
    <location>
        <begin position="790"/>
        <end position="809"/>
    </location>
</feature>
<feature type="transmembrane region" description="Helical" evidence="10">
    <location>
        <begin position="637"/>
        <end position="656"/>
    </location>
</feature>
<evidence type="ECO:0000256" key="8">
    <source>
        <dbReference type="ARBA" id="ARBA00023136"/>
    </source>
</evidence>
<feature type="transmembrane region" description="Helical" evidence="10">
    <location>
        <begin position="894"/>
        <end position="918"/>
    </location>
</feature>